<name>A0ABY4HS41_9FLAO</name>
<dbReference type="InterPro" id="IPR028989">
    <property type="entry name" value="RimP_N"/>
</dbReference>
<keyword evidence="2 3" id="KW-0690">Ribosome biogenesis</keyword>
<comment type="similarity">
    <text evidence="3">Belongs to the RimP family.</text>
</comment>
<evidence type="ECO:0000256" key="2">
    <source>
        <dbReference type="ARBA" id="ARBA00022517"/>
    </source>
</evidence>
<protein>
    <recommendedName>
        <fullName evidence="3">Ribosome maturation factor RimP</fullName>
    </recommendedName>
</protein>
<keyword evidence="1 3" id="KW-0963">Cytoplasm</keyword>
<dbReference type="PANTHER" id="PTHR33867:SF1">
    <property type="entry name" value="RIBOSOME MATURATION FACTOR RIMP"/>
    <property type="match status" value="1"/>
</dbReference>
<sequence>MTFRSKVEKALEDVLIERPHLFLIDLKIDDANKINIVLDGDNGVNLQDCIDVSRLIEQNLDREECDFGLEVASSGLSSPLKLVRQYVKNIGRKLKVKTTTLEEIEAELVNADDLGITLQWKAREPKKIGKGKETVEKSVNLPYSEIKEAIVVVSF</sequence>
<evidence type="ECO:0000259" key="4">
    <source>
        <dbReference type="Pfam" id="PF02576"/>
    </source>
</evidence>
<dbReference type="EMBL" id="CP090145">
    <property type="protein sequence ID" value="UOX35378.1"/>
    <property type="molecule type" value="Genomic_DNA"/>
</dbReference>
<evidence type="ECO:0000313" key="6">
    <source>
        <dbReference type="Proteomes" id="UP000830454"/>
    </source>
</evidence>
<dbReference type="RefSeq" id="WP_246918600.1">
    <property type="nucleotide sequence ID" value="NZ_CP090145.1"/>
</dbReference>
<gene>
    <name evidence="3 5" type="primary">rimP</name>
    <name evidence="5" type="ORF">LXD69_07620</name>
</gene>
<dbReference type="InterPro" id="IPR003728">
    <property type="entry name" value="Ribosome_maturation_RimP"/>
</dbReference>
<reference evidence="5" key="2">
    <citation type="submission" date="2022-04" db="EMBL/GenBank/DDBJ databases">
        <title>Complete Genome Sequence of Flavobacterium sediminilitoris YSM-43, Isolated from a Tidal Sediment.</title>
        <authorList>
            <person name="Lee P.A."/>
        </authorList>
    </citation>
    <scope>NUCLEOTIDE SEQUENCE</scope>
    <source>
        <strain evidence="5">YSM-43</strain>
    </source>
</reference>
<dbReference type="NCBIfam" id="NF002531">
    <property type="entry name" value="PRK02001.1"/>
    <property type="match status" value="1"/>
</dbReference>
<evidence type="ECO:0000256" key="3">
    <source>
        <dbReference type="HAMAP-Rule" id="MF_01077"/>
    </source>
</evidence>
<comment type="function">
    <text evidence="3">Required for maturation of 30S ribosomal subunits.</text>
</comment>
<accession>A0ABY4HS41</accession>
<evidence type="ECO:0000256" key="1">
    <source>
        <dbReference type="ARBA" id="ARBA00022490"/>
    </source>
</evidence>
<comment type="subcellular location">
    <subcellularLocation>
        <location evidence="3">Cytoplasm</location>
    </subcellularLocation>
</comment>
<organism evidence="5 6">
    <name type="scientific">Flavobacterium sediminilitoris</name>
    <dbReference type="NCBI Taxonomy" id="2024526"/>
    <lineage>
        <taxon>Bacteria</taxon>
        <taxon>Pseudomonadati</taxon>
        <taxon>Bacteroidota</taxon>
        <taxon>Flavobacteriia</taxon>
        <taxon>Flavobacteriales</taxon>
        <taxon>Flavobacteriaceae</taxon>
        <taxon>Flavobacterium</taxon>
    </lineage>
</organism>
<reference evidence="5" key="1">
    <citation type="submission" date="2021-12" db="EMBL/GenBank/DDBJ databases">
        <authorList>
            <person name="Cha I.-T."/>
            <person name="Lee K.-E."/>
            <person name="Park S.-J."/>
        </authorList>
    </citation>
    <scope>NUCLEOTIDE SEQUENCE</scope>
    <source>
        <strain evidence="5">YSM-43</strain>
    </source>
</reference>
<feature type="domain" description="Ribosome maturation factor RimP N-terminal" evidence="4">
    <location>
        <begin position="21"/>
        <end position="76"/>
    </location>
</feature>
<dbReference type="Pfam" id="PF02576">
    <property type="entry name" value="RimP_N"/>
    <property type="match status" value="1"/>
</dbReference>
<proteinExistence type="inferred from homology"/>
<evidence type="ECO:0000313" key="5">
    <source>
        <dbReference type="EMBL" id="UOX35378.1"/>
    </source>
</evidence>
<dbReference type="InterPro" id="IPR035956">
    <property type="entry name" value="RimP_N_sf"/>
</dbReference>
<dbReference type="HAMAP" id="MF_01077">
    <property type="entry name" value="RimP"/>
    <property type="match status" value="1"/>
</dbReference>
<dbReference type="Proteomes" id="UP000830454">
    <property type="component" value="Chromosome"/>
</dbReference>
<dbReference type="PANTHER" id="PTHR33867">
    <property type="entry name" value="RIBOSOME MATURATION FACTOR RIMP"/>
    <property type="match status" value="1"/>
</dbReference>
<keyword evidence="6" id="KW-1185">Reference proteome</keyword>
<dbReference type="Gene3D" id="3.30.300.70">
    <property type="entry name" value="RimP-like superfamily, N-terminal"/>
    <property type="match status" value="1"/>
</dbReference>
<dbReference type="SUPFAM" id="SSF75420">
    <property type="entry name" value="YhbC-like, N-terminal domain"/>
    <property type="match status" value="1"/>
</dbReference>